<sequence>MNSPAATPFRWKKCRLDLPGRGAHQACKHLPDEHNDVQKKTFTKWINARFSKVTETFKHFMVIQMPLSD</sequence>
<organism evidence="1 2">
    <name type="scientific">Ursus americanus</name>
    <name type="common">American black bear</name>
    <name type="synonym">Euarctos americanus</name>
    <dbReference type="NCBI Taxonomy" id="9643"/>
    <lineage>
        <taxon>Eukaryota</taxon>
        <taxon>Metazoa</taxon>
        <taxon>Chordata</taxon>
        <taxon>Craniata</taxon>
        <taxon>Vertebrata</taxon>
        <taxon>Euteleostomi</taxon>
        <taxon>Mammalia</taxon>
        <taxon>Eutheria</taxon>
        <taxon>Laurasiatheria</taxon>
        <taxon>Carnivora</taxon>
        <taxon>Caniformia</taxon>
        <taxon>Ursidae</taxon>
        <taxon>Ursus</taxon>
    </lineage>
</organism>
<dbReference type="Ensembl" id="ENSUAMT00000015622.1">
    <property type="protein sequence ID" value="ENSUAMP00000013916.1"/>
    <property type="gene ID" value="ENSUAMG00000011198.1"/>
</dbReference>
<name>A0A452R6D1_URSAM</name>
<reference evidence="1" key="3">
    <citation type="submission" date="2025-09" db="UniProtKB">
        <authorList>
            <consortium name="Ensembl"/>
        </authorList>
    </citation>
    <scope>IDENTIFICATION</scope>
</reference>
<protein>
    <submittedName>
        <fullName evidence="1">Uncharacterized protein</fullName>
    </submittedName>
</protein>
<dbReference type="Proteomes" id="UP000291022">
    <property type="component" value="Unassembled WGS sequence"/>
</dbReference>
<keyword evidence="2" id="KW-1185">Reference proteome</keyword>
<dbReference type="STRING" id="9643.ENSUAMP00000013916"/>
<dbReference type="InterPro" id="IPR001589">
    <property type="entry name" value="Actinin_actin-bd_CS"/>
</dbReference>
<dbReference type="PROSITE" id="PS00019">
    <property type="entry name" value="ACTININ_1"/>
    <property type="match status" value="1"/>
</dbReference>
<evidence type="ECO:0000313" key="2">
    <source>
        <dbReference type="Proteomes" id="UP000291022"/>
    </source>
</evidence>
<dbReference type="GeneTree" id="ENSGT00950000185195"/>
<accession>A0A452R6D1</accession>
<dbReference type="InterPro" id="IPR036872">
    <property type="entry name" value="CH_dom_sf"/>
</dbReference>
<reference evidence="1" key="2">
    <citation type="submission" date="2025-08" db="UniProtKB">
        <authorList>
            <consortium name="Ensembl"/>
        </authorList>
    </citation>
    <scope>IDENTIFICATION</scope>
</reference>
<evidence type="ECO:0000313" key="1">
    <source>
        <dbReference type="Ensembl" id="ENSUAMP00000013916.1"/>
    </source>
</evidence>
<proteinExistence type="predicted"/>
<dbReference type="OMA" id="PFRWKKC"/>
<reference evidence="2" key="1">
    <citation type="submission" date="2016-06" db="EMBL/GenBank/DDBJ databases">
        <title>De novo assembly and RNA-Seq shows season-dependent expression and editing in black bear kidneys.</title>
        <authorList>
            <person name="Korstanje R."/>
            <person name="Srivastava A."/>
            <person name="Sarsani V.K."/>
            <person name="Sheehan S.M."/>
            <person name="Seger R.L."/>
            <person name="Barter M.E."/>
            <person name="Lindqvist C."/>
            <person name="Brody L.C."/>
            <person name="Mullikin J.C."/>
        </authorList>
    </citation>
    <scope>NUCLEOTIDE SEQUENCE [LARGE SCALE GENOMIC DNA]</scope>
</reference>
<dbReference type="SUPFAM" id="SSF47576">
    <property type="entry name" value="Calponin-homology domain, CH-domain"/>
    <property type="match status" value="1"/>
</dbReference>
<dbReference type="AlphaFoldDB" id="A0A452R6D1"/>